<dbReference type="AlphaFoldDB" id="A0A1I7X3T6"/>
<organism evidence="2 3">
    <name type="scientific">Heterorhabditis bacteriophora</name>
    <name type="common">Entomopathogenic nematode worm</name>
    <dbReference type="NCBI Taxonomy" id="37862"/>
    <lineage>
        <taxon>Eukaryota</taxon>
        <taxon>Metazoa</taxon>
        <taxon>Ecdysozoa</taxon>
        <taxon>Nematoda</taxon>
        <taxon>Chromadorea</taxon>
        <taxon>Rhabditida</taxon>
        <taxon>Rhabditina</taxon>
        <taxon>Rhabditomorpha</taxon>
        <taxon>Strongyloidea</taxon>
        <taxon>Heterorhabditidae</taxon>
        <taxon>Heterorhabditis</taxon>
    </lineage>
</organism>
<dbReference type="Proteomes" id="UP000095283">
    <property type="component" value="Unplaced"/>
</dbReference>
<evidence type="ECO:0000313" key="3">
    <source>
        <dbReference type="WBParaSite" id="Hba_12264"/>
    </source>
</evidence>
<proteinExistence type="predicted"/>
<reference evidence="3" key="1">
    <citation type="submission" date="2016-11" db="UniProtKB">
        <authorList>
            <consortium name="WormBaseParasite"/>
        </authorList>
    </citation>
    <scope>IDENTIFICATION</scope>
</reference>
<evidence type="ECO:0000256" key="1">
    <source>
        <dbReference type="SAM" id="SignalP"/>
    </source>
</evidence>
<evidence type="ECO:0000313" key="2">
    <source>
        <dbReference type="Proteomes" id="UP000095283"/>
    </source>
</evidence>
<protein>
    <submittedName>
        <fullName evidence="3">Uncharacterized protein</fullName>
    </submittedName>
</protein>
<keyword evidence="2" id="KW-1185">Reference proteome</keyword>
<dbReference type="WBParaSite" id="Hba_12264">
    <property type="protein sequence ID" value="Hba_12264"/>
    <property type="gene ID" value="Hba_12264"/>
</dbReference>
<name>A0A1I7X3T6_HETBA</name>
<dbReference type="PANTHER" id="PTHR39377:SF2">
    <property type="entry name" value="PROTEIN CBG12456"/>
    <property type="match status" value="1"/>
</dbReference>
<feature type="signal peptide" evidence="1">
    <location>
        <begin position="1"/>
        <end position="21"/>
    </location>
</feature>
<accession>A0A1I7X3T6</accession>
<keyword evidence="1" id="KW-0732">Signal</keyword>
<dbReference type="PANTHER" id="PTHR39377">
    <property type="entry name" value="PROTEIN CBG18423-RELATED"/>
    <property type="match status" value="1"/>
</dbReference>
<sequence>MLIFMLISLHLFSSSFTGINSYPLTYTYPSYTNFYSYPYYLYPQTTTYPTYYNYNPYYYYTYGNTYSQYSSVASPFGVDQYGNTYIGTPKNGIFITCNGRGCPGRG</sequence>
<feature type="chain" id="PRO_5009311026" evidence="1">
    <location>
        <begin position="22"/>
        <end position="106"/>
    </location>
</feature>